<accession>A0A068Q7T4</accession>
<sequence length="67" mass="7607">MVSSRSQLPVGELGLHNEGPFDLLVVKRELDSAENRVQHKGARKFLWATSFDLRSWLGAAPYVRGRR</sequence>
<gene>
    <name evidence="1" type="primary">pSLA2-S.20</name>
</gene>
<name>A0A068Q7T4_STRRO</name>
<dbReference type="AlphaFoldDB" id="A0A068Q7T4"/>
<dbReference type="EMBL" id="AB905437">
    <property type="protein sequence ID" value="BAP15804.1"/>
    <property type="molecule type" value="Genomic_DNA"/>
</dbReference>
<organism evidence="1">
    <name type="scientific">Streptomyces rochei</name>
    <name type="common">Streptomyces parvullus</name>
    <dbReference type="NCBI Taxonomy" id="1928"/>
    <lineage>
        <taxon>Bacteria</taxon>
        <taxon>Bacillati</taxon>
        <taxon>Actinomycetota</taxon>
        <taxon>Actinomycetes</taxon>
        <taxon>Kitasatosporales</taxon>
        <taxon>Streptomycetaceae</taxon>
        <taxon>Streptomyces</taxon>
        <taxon>Streptomyces rochei group</taxon>
    </lineage>
</organism>
<evidence type="ECO:0000313" key="1">
    <source>
        <dbReference type="EMBL" id="BAP15804.1"/>
    </source>
</evidence>
<proteinExistence type="predicted"/>
<keyword evidence="1" id="KW-0614">Plasmid</keyword>
<geneLocation type="plasmid" evidence="1">
    <name>pSLA2-S</name>
</geneLocation>
<reference evidence="1" key="1">
    <citation type="journal article" date="1994" name="J. Antibiot.">
        <title>Isolation and characterization of linear plasmids from lankacidin-producing Streptomyces species.</title>
        <authorList>
            <person name="Kinashi H."/>
            <person name="Mori E."/>
            <person name="Hatani A."/>
            <person name="Nimi O."/>
        </authorList>
    </citation>
    <scope>NUCLEOTIDE SEQUENCE</scope>
    <source>
        <strain evidence="1">7434AN4</strain>
        <plasmid evidence="1">pSLA2-S</plasmid>
    </source>
</reference>
<reference evidence="1" key="2">
    <citation type="submission" date="2014-01" db="EMBL/GenBank/DDBJ databases">
        <authorList>
            <person name="Takahama Y."/>
            <person name="Yang Y."/>
            <person name="Arakawa K."/>
            <person name="Kinashi H."/>
        </authorList>
    </citation>
    <scope>NUCLEOTIDE SEQUENCE</scope>
    <source>
        <strain evidence="1">7434AN4</strain>
        <plasmid evidence="1">pSLA2-S</plasmid>
    </source>
</reference>
<protein>
    <submittedName>
        <fullName evidence="1">Uncharacterized protein</fullName>
    </submittedName>
</protein>